<organism evidence="8 9">
    <name type="scientific">Mariniblastus fucicola</name>
    <dbReference type="NCBI Taxonomy" id="980251"/>
    <lineage>
        <taxon>Bacteria</taxon>
        <taxon>Pseudomonadati</taxon>
        <taxon>Planctomycetota</taxon>
        <taxon>Planctomycetia</taxon>
        <taxon>Pirellulales</taxon>
        <taxon>Pirellulaceae</taxon>
        <taxon>Mariniblastus</taxon>
    </lineage>
</organism>
<dbReference type="GO" id="GO:0045259">
    <property type="term" value="C:proton-transporting ATP synthase complex"/>
    <property type="evidence" value="ECO:0007669"/>
    <property type="project" value="UniProtKB-KW"/>
</dbReference>
<dbReference type="GO" id="GO:0005886">
    <property type="term" value="C:plasma membrane"/>
    <property type="evidence" value="ECO:0007669"/>
    <property type="project" value="UniProtKB-SubCell"/>
</dbReference>
<keyword evidence="5 7" id="KW-0472">Membrane</keyword>
<evidence type="ECO:0000256" key="3">
    <source>
        <dbReference type="ARBA" id="ARBA00022781"/>
    </source>
</evidence>
<dbReference type="Pfam" id="PF00213">
    <property type="entry name" value="OSCP"/>
    <property type="match status" value="1"/>
</dbReference>
<comment type="similarity">
    <text evidence="7">Belongs to the ATPase delta chain family.</text>
</comment>
<dbReference type="EMBL" id="CP042912">
    <property type="protein sequence ID" value="QEG24396.1"/>
    <property type="molecule type" value="Genomic_DNA"/>
</dbReference>
<dbReference type="SUPFAM" id="SSF47928">
    <property type="entry name" value="N-terminal domain of the delta subunit of the F1F0-ATP synthase"/>
    <property type="match status" value="1"/>
</dbReference>
<dbReference type="GO" id="GO:0046933">
    <property type="term" value="F:proton-transporting ATP synthase activity, rotational mechanism"/>
    <property type="evidence" value="ECO:0007669"/>
    <property type="project" value="UniProtKB-UniRule"/>
</dbReference>
<dbReference type="InterPro" id="IPR000711">
    <property type="entry name" value="ATPase_OSCP/dsu"/>
</dbReference>
<dbReference type="PRINTS" id="PR00125">
    <property type="entry name" value="ATPASEDELTA"/>
</dbReference>
<keyword evidence="7" id="KW-1003">Cell membrane</keyword>
<dbReference type="RefSeq" id="WP_075084023.1">
    <property type="nucleotide sequence ID" value="NZ_CP042912.1"/>
</dbReference>
<evidence type="ECO:0000313" key="8">
    <source>
        <dbReference type="EMBL" id="QEG24396.1"/>
    </source>
</evidence>
<evidence type="ECO:0000256" key="7">
    <source>
        <dbReference type="HAMAP-Rule" id="MF_01416"/>
    </source>
</evidence>
<protein>
    <recommendedName>
        <fullName evidence="7">ATP synthase subunit delta</fullName>
    </recommendedName>
    <alternativeName>
        <fullName evidence="7">ATP synthase F(1) sector subunit delta</fullName>
    </alternativeName>
    <alternativeName>
        <fullName evidence="7">F-type ATPase subunit delta</fullName>
        <shortName evidence="7">F-ATPase subunit delta</shortName>
    </alternativeName>
</protein>
<keyword evidence="9" id="KW-1185">Reference proteome</keyword>
<dbReference type="Gene3D" id="1.10.520.20">
    <property type="entry name" value="N-terminal domain of the delta subunit of the F1F0-ATP synthase"/>
    <property type="match status" value="1"/>
</dbReference>
<keyword evidence="6 7" id="KW-0066">ATP synthesis</keyword>
<dbReference type="PANTHER" id="PTHR11910">
    <property type="entry name" value="ATP SYNTHASE DELTA CHAIN"/>
    <property type="match status" value="1"/>
</dbReference>
<evidence type="ECO:0000256" key="5">
    <source>
        <dbReference type="ARBA" id="ARBA00023136"/>
    </source>
</evidence>
<dbReference type="OrthoDB" id="9802471at2"/>
<dbReference type="InterPro" id="IPR026015">
    <property type="entry name" value="ATP_synth_OSCP/delta_N_sf"/>
</dbReference>
<accession>A0A5B9PI98</accession>
<keyword evidence="3 7" id="KW-0375">Hydrogen ion transport</keyword>
<comment type="subcellular location">
    <subcellularLocation>
        <location evidence="7">Cell membrane</location>
        <topology evidence="7">Peripheral membrane protein</topology>
    </subcellularLocation>
    <subcellularLocation>
        <location evidence="1">Membrane</location>
    </subcellularLocation>
</comment>
<proteinExistence type="inferred from homology"/>
<reference evidence="8 9" key="1">
    <citation type="submission" date="2019-08" db="EMBL/GenBank/DDBJ databases">
        <title>Deep-cultivation of Planctomycetes and their phenomic and genomic characterization uncovers novel biology.</title>
        <authorList>
            <person name="Wiegand S."/>
            <person name="Jogler M."/>
            <person name="Boedeker C."/>
            <person name="Pinto D."/>
            <person name="Vollmers J."/>
            <person name="Rivas-Marin E."/>
            <person name="Kohn T."/>
            <person name="Peeters S.H."/>
            <person name="Heuer A."/>
            <person name="Rast P."/>
            <person name="Oberbeckmann S."/>
            <person name="Bunk B."/>
            <person name="Jeske O."/>
            <person name="Meyerdierks A."/>
            <person name="Storesund J.E."/>
            <person name="Kallscheuer N."/>
            <person name="Luecker S."/>
            <person name="Lage O.M."/>
            <person name="Pohl T."/>
            <person name="Merkel B.J."/>
            <person name="Hornburger P."/>
            <person name="Mueller R.-W."/>
            <person name="Bruemmer F."/>
            <person name="Labrenz M."/>
            <person name="Spormann A.M."/>
            <person name="Op den Camp H."/>
            <person name="Overmann J."/>
            <person name="Amann R."/>
            <person name="Jetten M.S.M."/>
            <person name="Mascher T."/>
            <person name="Medema M.H."/>
            <person name="Devos D.P."/>
            <person name="Kaster A.-K."/>
            <person name="Ovreas L."/>
            <person name="Rohde M."/>
            <person name="Galperin M.Y."/>
            <person name="Jogler C."/>
        </authorList>
    </citation>
    <scope>NUCLEOTIDE SEQUENCE [LARGE SCALE GENOMIC DNA]</scope>
    <source>
        <strain evidence="8 9">FC18</strain>
    </source>
</reference>
<evidence type="ECO:0000256" key="6">
    <source>
        <dbReference type="ARBA" id="ARBA00023310"/>
    </source>
</evidence>
<evidence type="ECO:0000256" key="4">
    <source>
        <dbReference type="ARBA" id="ARBA00023065"/>
    </source>
</evidence>
<keyword evidence="7" id="KW-0139">CF(1)</keyword>
<gene>
    <name evidence="7 8" type="primary">atpH</name>
    <name evidence="8" type="ORF">MFFC18_43150</name>
</gene>
<comment type="function">
    <text evidence="7">This protein is part of the stalk that links CF(0) to CF(1). It either transmits conformational changes from CF(0) to CF(1) or is implicated in proton conduction.</text>
</comment>
<evidence type="ECO:0000256" key="2">
    <source>
        <dbReference type="ARBA" id="ARBA00022448"/>
    </source>
</evidence>
<keyword evidence="4 7" id="KW-0406">Ion transport</keyword>
<evidence type="ECO:0000256" key="1">
    <source>
        <dbReference type="ARBA" id="ARBA00004370"/>
    </source>
</evidence>
<dbReference type="STRING" id="980251.GCA_001642875_01256"/>
<evidence type="ECO:0000313" key="9">
    <source>
        <dbReference type="Proteomes" id="UP000322214"/>
    </source>
</evidence>
<dbReference type="PROSITE" id="PS00389">
    <property type="entry name" value="ATPASE_DELTA"/>
    <property type="match status" value="1"/>
</dbReference>
<sequence length="205" mass="22370">MDDTQQPTVFDTDQQQLGDVYAKAFLGFAKESGKLDAMVEELGEVVGVFNELPKFRLAMESPRIDAADKTSMLDKAFKGKCSDGLLNFLKMVAQRDRFDCLNSIHSSTVKAHDEMAGRVKATLTTASEIETSVQDSVAKKLSGILGKEVTLVCVVDPDIVGGMVVRVGDTVYDGSVVNQLQQVRAKAVKKAVDAFREKLDKFITT</sequence>
<dbReference type="KEGG" id="mff:MFFC18_43150"/>
<dbReference type="Proteomes" id="UP000322214">
    <property type="component" value="Chromosome"/>
</dbReference>
<name>A0A5B9PI98_9BACT</name>
<comment type="function">
    <text evidence="7">F(1)F(0) ATP synthase produces ATP from ADP in the presence of a proton or sodium gradient. F-type ATPases consist of two structural domains, F(1) containing the extramembraneous catalytic core and F(0) containing the membrane proton channel, linked together by a central stalk and a peripheral stalk. During catalysis, ATP synthesis in the catalytic domain of F(1) is coupled via a rotary mechanism of the central stalk subunits to proton translocation.</text>
</comment>
<dbReference type="InterPro" id="IPR020781">
    <property type="entry name" value="ATPase_OSCP/d_CS"/>
</dbReference>
<dbReference type="HAMAP" id="MF_01416">
    <property type="entry name" value="ATP_synth_delta_bact"/>
    <property type="match status" value="1"/>
</dbReference>
<dbReference type="AlphaFoldDB" id="A0A5B9PI98"/>
<keyword evidence="2 7" id="KW-0813">Transport</keyword>
<dbReference type="NCBIfam" id="TIGR01145">
    <property type="entry name" value="ATP_synt_delta"/>
    <property type="match status" value="1"/>
</dbReference>